<dbReference type="Gene3D" id="2.60.40.1220">
    <property type="match status" value="3"/>
</dbReference>
<gene>
    <name evidence="3" type="ORF">HYN56_21855</name>
</gene>
<dbReference type="Proteomes" id="UP000245250">
    <property type="component" value="Chromosome"/>
</dbReference>
<dbReference type="InterPro" id="IPR025667">
    <property type="entry name" value="SprB_repeat"/>
</dbReference>
<dbReference type="OrthoDB" id="599464at2"/>
<keyword evidence="1" id="KW-0732">Signal</keyword>
<feature type="domain" description="Internalin Ig-like inter-repeat region" evidence="2">
    <location>
        <begin position="1512"/>
        <end position="1554"/>
    </location>
</feature>
<organism evidence="3 4">
    <name type="scientific">Flavobacterium crocinum</name>
    <dbReference type="NCBI Taxonomy" id="2183896"/>
    <lineage>
        <taxon>Bacteria</taxon>
        <taxon>Pseudomonadati</taxon>
        <taxon>Bacteroidota</taxon>
        <taxon>Flavobacteriia</taxon>
        <taxon>Flavobacteriales</taxon>
        <taxon>Flavobacteriaceae</taxon>
        <taxon>Flavobacterium</taxon>
    </lineage>
</organism>
<dbReference type="Gene3D" id="2.60.40.740">
    <property type="match status" value="4"/>
</dbReference>
<feature type="domain" description="Internalin Ig-like inter-repeat region" evidence="2">
    <location>
        <begin position="1602"/>
        <end position="1644"/>
    </location>
</feature>
<dbReference type="EMBL" id="CP029255">
    <property type="protein sequence ID" value="AWK06730.1"/>
    <property type="molecule type" value="Genomic_DNA"/>
</dbReference>
<dbReference type="InterPro" id="IPR012569">
    <property type="entry name" value="Inl_IR"/>
</dbReference>
<dbReference type="Pfam" id="PF13585">
    <property type="entry name" value="CHU_C"/>
    <property type="match status" value="1"/>
</dbReference>
<evidence type="ECO:0000259" key="2">
    <source>
        <dbReference type="Pfam" id="PF08191"/>
    </source>
</evidence>
<name>A0A2S1YRJ7_9FLAO</name>
<feature type="domain" description="Internalin Ig-like inter-repeat region" evidence="2">
    <location>
        <begin position="1422"/>
        <end position="1464"/>
    </location>
</feature>
<dbReference type="InterPro" id="IPR014755">
    <property type="entry name" value="Cu-Rt/internalin_Ig-like"/>
</dbReference>
<evidence type="ECO:0000256" key="1">
    <source>
        <dbReference type="ARBA" id="ARBA00022729"/>
    </source>
</evidence>
<dbReference type="NCBIfam" id="TIGR04131">
    <property type="entry name" value="Bac_Flav_CTERM"/>
    <property type="match status" value="1"/>
</dbReference>
<dbReference type="KEGG" id="fcr:HYN56_21855"/>
<evidence type="ECO:0000313" key="3">
    <source>
        <dbReference type="EMBL" id="AWK06730.1"/>
    </source>
</evidence>
<protein>
    <recommendedName>
        <fullName evidence="2">Internalin Ig-like inter-repeat region domain-containing protein</fullName>
    </recommendedName>
</protein>
<keyword evidence="4" id="KW-1185">Reference proteome</keyword>
<reference evidence="3 4" key="1">
    <citation type="submission" date="2018-05" db="EMBL/GenBank/DDBJ databases">
        <title>Genome sequencing of Flavobacterium sp. HYN0056.</title>
        <authorList>
            <person name="Yi H."/>
            <person name="Baek C."/>
        </authorList>
    </citation>
    <scope>NUCLEOTIDE SEQUENCE [LARGE SCALE GENOMIC DNA]</scope>
    <source>
        <strain evidence="3 4">HYN0056</strain>
    </source>
</reference>
<dbReference type="Pfam" id="PF08191">
    <property type="entry name" value="LRR_adjacent"/>
    <property type="match status" value="3"/>
</dbReference>
<proteinExistence type="predicted"/>
<accession>A0A2S1YRJ7</accession>
<dbReference type="Pfam" id="PF13573">
    <property type="entry name" value="SprB"/>
    <property type="match status" value="6"/>
</dbReference>
<sequence length="2432" mass="256345">MKKIYSQCLTVFYFFLILVIGVNEVNAQVIKPFKERTSSYSPAKTIYKIKGDFTMIGNTNLTLQNYAVDKTNGSNAMVYVDKDNNNQTHNSSAATLDLLNDSGAKLTNCYNIVYAGLYWTGRVSDALVSPNSFTVTKNGVTKTLDKRKILFKGPTSNNYNEFTATDIYFPTNADNNIYTAYAEVTDYVRNNGVGEYFAANIAATEGADGGDIGKFAGWGLVVVYENSAMKNRDITIFDGHAFVSNNIIANYTIPVSGFNSVTSGPVGIKLGVMAGEGDVNYAGDNFTIQKLNTNEYLELRTPANDYTNFFNSSIYTGGNNRNPNLVNNSGIDISMFYLPNENKDIIGNNQTSTSFKYGSRVDSYAIFSIVMAVDAYVPEIEGVLSATTINGSNAGAGPYTVLPGQELGYKVQIKNKGTEAIQNGKLVIPIPYNATFVSGSLAKTINFSPLPTPNSLTYEPTIGANGSIVWDIGTLPLPTNPDTVLAELSFKLKSTENCALLKNSNCNNSIQVNGVLSGKGANSTVTVADKSLILGYTNSGNCTGTSISAPLQTTIDSANYTNANCQATPPTIAFTFCNNSMTSIPVTDVIGSFPTGSTFYNAYPIAAGTTTQYTINNPFPATVGTSTYYAIPPGGANSGCYFQFTITVESITTMPTVNSPVNYCIGDTAVALTAIPSKPEYTLYYYQTATSTAQQSITPSTTTVGQFTYYVAEGKTNACIGPKKEIVVNVNSKPTLTITNPLPICALATSLDLSAASITAGSTTGLTYTYWTDATATTSFSNFNAAVPGTYYIKATNSSNCFDIKPVVVTKSTITITELTASHIDVKCFNQSTGSITVNNASGGVAPYTYSWKKNGTTYEGTSQTLNNLGFGNYEVTATDANGCQGTLTITISQPTAALALTDSSKTDVSCFGASTGSVTAGTVSNAVGTVIYSWKNSANVEVGTTATVSNLPAGTYILTVTDSCSSQSNTVTISQPGAALTLTDSSKTDVSCFGASTGSVTAGTVSNAVGTVNYSWKNSANVEVGTTATVSNLAAGTYTLTVKDSCSSQSNSVIVIQPTTVLSCSVTQNKAVTSNGLSNGEATVTPIGGNGDYTYLWDNNETTQTALALSAGTHSVTVTDSKGCTTTCTVTITQPNILSCTISQDSTVKCFGENTGKATVTALGGNGNYTYLWDNGETTAQAIALSAGLHTVTTTDKLGYTTTCTVTISQPQNALSAIKSQTDVTCGGGNNGSATVIVSGGTAGYTYNWNTTPVQTTATANNLTSGNYTVLITDANGCSISESFTILDGDTVIPVINPLPETTTINCPAQPVFAQATATDTNGNIASLTYLDNTTPGNCAGSYTITRTWTAVDACGNISLPVSQTIVVQDTTAPTWTTQAETLDKTIECSDATALTAALALFPIASDSCDTDVTNIVKVSGPFVASANCSNAGTYTNTWTVTDDCGNVSDTFTQVITIQDTTAPTWITQAGTLDKTIECSDATALTAALALFPIASDSCDTDVTNIVKVSGQFVASANCSNAGTYINTWTVTDDCGNVSDTFTQVITIQDTTAPTWTTQAETLDKTIECSDATALTAALALFPIASDSCDTDVTNIVKVSGPFVASANCSNAGTYINTWTVTDDCGNVSDTFTQVITIQDTTAPIFTSNLPSDIEVSCDVVPEPAEMTASDNCNGDLPIVFTETKSDIVNGCTSNYTLTRIWKTSDCAGNTTSHTQIIKVKDTTPPTGTVPANVTNLASIDLIPVGSPTDIKDAADNCSPTVNIMVTDTNTPCDGNVTIITRTYTLTDCAGNKTELTQTFSVNCKVKKVIVANDDSAGPIAGVNHTTTNVLNVFSNDTLDGNAVNPSNVILTTVTPNDYLHLNPDGSIDVLPNAPVGTLTMVYQICEAAQTDNCDTATVNITIEAPKMIVTATPICVNDVPYIDYVVTPINFTPVDGVTITWADSNNNVVTTMTELPLSGRVLWPGAVVDGNGKGIDWPGWIFENNKWIQGADGFEKLRPTVNLTISLNPSETITINYPPSDPYCTSRPTFAIVANDDNPPAISVPSTATNVINVFTNDTLNNTVVNPADVTLTTVTPDPKGVLTLNADGSVTVAANAPVGTYTLTYQICEKADVGNCDTAIVTVIVQDAPAPPTPVVANDDNYNNIGCNTFGVVGNVLSNDLKGAVPATLQLVDFTLITQNGDKTNPNITIDNSGNVTISSLTPAGTYIYSYRICDKLSNQNCDTATVTIVVVPNGVTQISSEACTDDSSLINLTSLLPEGSPITGTWIDKNNSNALQGSVLNPFGLALGNYAFEYLIADEKCPRSIVLNMEVNDDCKVLACGKVLAHNAFSPNGDDKNDIFKIDNIDDTTCYPGNTVEIYNRWGILVFETTNYNNTTNFFDGTSRGRTTIKQSDGLPTGTYFYIINYKSLDGNNTIQENKLDGYLYLSR</sequence>
<dbReference type="InterPro" id="IPR026341">
    <property type="entry name" value="T9SS_type_B"/>
</dbReference>
<dbReference type="RefSeq" id="WP_109194135.1">
    <property type="nucleotide sequence ID" value="NZ_CP029255.1"/>
</dbReference>
<evidence type="ECO:0000313" key="4">
    <source>
        <dbReference type="Proteomes" id="UP000245250"/>
    </source>
</evidence>